<dbReference type="PANTHER" id="PTHR38344">
    <property type="entry name" value="UPF0753 PROTEIN AQ_863"/>
    <property type="match status" value="1"/>
</dbReference>
<name>A0A5M6DIP9_9BACT</name>
<organism evidence="8 9">
    <name type="scientific">Roseiconus nitratireducens</name>
    <dbReference type="NCBI Taxonomy" id="2605748"/>
    <lineage>
        <taxon>Bacteria</taxon>
        <taxon>Pseudomonadati</taxon>
        <taxon>Planctomycetota</taxon>
        <taxon>Planctomycetia</taxon>
        <taxon>Pirellulales</taxon>
        <taxon>Pirellulaceae</taxon>
        <taxon>Roseiconus</taxon>
    </lineage>
</organism>
<dbReference type="EMBL" id="VWOX01000002">
    <property type="protein sequence ID" value="KAA5546110.1"/>
    <property type="molecule type" value="Genomic_DNA"/>
</dbReference>
<evidence type="ECO:0000313" key="9">
    <source>
        <dbReference type="Proteomes" id="UP000324479"/>
    </source>
</evidence>
<comment type="similarity">
    <text evidence="6">Belongs to the inorganic carbon transporter (TC 9.A.2) DabA family.</text>
</comment>
<feature type="binding site" evidence="6">
    <location>
        <position position="560"/>
    </location>
    <ligand>
        <name>Zn(2+)</name>
        <dbReference type="ChEBI" id="CHEBI:29105"/>
    </ligand>
</feature>
<evidence type="ECO:0000256" key="1">
    <source>
        <dbReference type="ARBA" id="ARBA00022448"/>
    </source>
</evidence>
<dbReference type="Proteomes" id="UP000324479">
    <property type="component" value="Unassembled WGS sequence"/>
</dbReference>
<dbReference type="AlphaFoldDB" id="A0A5M6DIP9"/>
<dbReference type="HAMAP" id="MF_01871">
    <property type="entry name" value="DabA"/>
    <property type="match status" value="1"/>
</dbReference>
<reference evidence="8 9" key="1">
    <citation type="submission" date="2019-08" db="EMBL/GenBank/DDBJ databases">
        <authorList>
            <person name="Dhanesh K."/>
            <person name="Kumar G."/>
            <person name="Sasikala C."/>
            <person name="Venkata Ramana C."/>
        </authorList>
    </citation>
    <scope>NUCLEOTIDE SEQUENCE [LARGE SCALE GENOMIC DNA]</scope>
    <source>
        <strain evidence="8 9">JC645</strain>
    </source>
</reference>
<comment type="subunit">
    <text evidence="6">Forms a complex with DabB.</text>
</comment>
<dbReference type="PANTHER" id="PTHR38344:SF1">
    <property type="entry name" value="INORGANIC CARBON TRANSPORTER SUBUNIT DABA-RELATED"/>
    <property type="match status" value="1"/>
</dbReference>
<evidence type="ECO:0000256" key="4">
    <source>
        <dbReference type="ARBA" id="ARBA00022833"/>
    </source>
</evidence>
<feature type="binding site" evidence="6">
    <location>
        <position position="379"/>
    </location>
    <ligand>
        <name>Zn(2+)</name>
        <dbReference type="ChEBI" id="CHEBI:29105"/>
    </ligand>
</feature>
<dbReference type="RefSeq" id="WP_150075117.1">
    <property type="nucleotide sequence ID" value="NZ_VWOX01000002.1"/>
</dbReference>
<keyword evidence="9" id="KW-1185">Reference proteome</keyword>
<dbReference type="GO" id="GO:0008270">
    <property type="term" value="F:zinc ion binding"/>
    <property type="evidence" value="ECO:0007669"/>
    <property type="project" value="UniProtKB-UniRule"/>
</dbReference>
<evidence type="ECO:0000313" key="8">
    <source>
        <dbReference type="EMBL" id="KAA5546110.1"/>
    </source>
</evidence>
<evidence type="ECO:0000256" key="2">
    <source>
        <dbReference type="ARBA" id="ARBA00022475"/>
    </source>
</evidence>
<keyword evidence="4 6" id="KW-0862">Zinc</keyword>
<feature type="binding site" evidence="6">
    <location>
        <position position="575"/>
    </location>
    <ligand>
        <name>Zn(2+)</name>
        <dbReference type="ChEBI" id="CHEBI:29105"/>
    </ligand>
</feature>
<evidence type="ECO:0000256" key="7">
    <source>
        <dbReference type="SAM" id="MobiDB-lite"/>
    </source>
</evidence>
<evidence type="ECO:0000256" key="3">
    <source>
        <dbReference type="ARBA" id="ARBA00022723"/>
    </source>
</evidence>
<keyword evidence="5 6" id="KW-0472">Membrane</keyword>
<comment type="subcellular location">
    <subcellularLocation>
        <location evidence="6">Cell membrane</location>
        <topology evidence="6">Peripheral membrane protein</topology>
    </subcellularLocation>
</comment>
<proteinExistence type="inferred from homology"/>
<gene>
    <name evidence="6" type="primary">dabA</name>
    <name evidence="8" type="ORF">FYK55_04230</name>
</gene>
<keyword evidence="3 6" id="KW-0479">Metal-binding</keyword>
<accession>A0A5M6DIP9</accession>
<comment type="caution">
    <text evidence="8">The sequence shown here is derived from an EMBL/GenBank/DDBJ whole genome shotgun (WGS) entry which is preliminary data.</text>
</comment>
<dbReference type="Pfam" id="PF10070">
    <property type="entry name" value="DabA"/>
    <property type="match status" value="1"/>
</dbReference>
<evidence type="ECO:0000256" key="6">
    <source>
        <dbReference type="HAMAP-Rule" id="MF_01871"/>
    </source>
</evidence>
<comment type="function">
    <text evidence="6">Part of an energy-coupled inorganic carbon pump.</text>
</comment>
<keyword evidence="2 6" id="KW-1003">Cell membrane</keyword>
<feature type="binding site" evidence="6">
    <location>
        <position position="381"/>
    </location>
    <ligand>
        <name>Zn(2+)</name>
        <dbReference type="ChEBI" id="CHEBI:29105"/>
    </ligand>
</feature>
<dbReference type="GO" id="GO:0005886">
    <property type="term" value="C:plasma membrane"/>
    <property type="evidence" value="ECO:0007669"/>
    <property type="project" value="UniProtKB-SubCell"/>
</dbReference>
<keyword evidence="1 6" id="KW-0813">Transport</keyword>
<feature type="region of interest" description="Disordered" evidence="7">
    <location>
        <begin position="863"/>
        <end position="895"/>
    </location>
</feature>
<comment type="cofactor">
    <cofactor evidence="6">
        <name>Zn(2+)</name>
        <dbReference type="ChEBI" id="CHEBI:29105"/>
    </cofactor>
</comment>
<protein>
    <recommendedName>
        <fullName evidence="6">Probable inorganic carbon transporter subunit DabA</fullName>
    </recommendedName>
</protein>
<dbReference type="InterPro" id="IPR018752">
    <property type="entry name" value="DabA"/>
</dbReference>
<sequence length="895" mass="99075">MNLHATECDTEPVVGEFLPPPYEDPHVLRQFQELIARVSEAIMPVWPLKDYIAVNPLAGLSERSFGETREYLRIVSDCETLMPLAYYAEQFVEGELGIAEIEAALSELAESEEAGQTPWTVEQVVQTLQDAYAKKQGDNESPVRKRHRIRTMAETCDASLATSWQETIVDEISKHLAAHYDEGQATWKSPWKDLTLFQAWRSAASKDLSMEIAGLPGFREYVSSLPGSARSALLKCLSDLRIPRSLWESFLLCQALSIPGWAAWTRYQDQQQAEVSDADHFLGLLAIRLAYDAGLGRGLNIQFNWGFYGNAESAVLPKESAAEVRDARLRQLLLRATEIRYRETLLGSLSPAELSESVDRESAGETVSTDRKLAQLAFCIDVRSERFRRNLERVSDEVETFGVAGFFGMPIESIELGGCEGDHHVPALLKPSLRVRETLSADAQQPEPTTVESRQRCRDWRALWQSFQTSAVGCFSFVETTGLWYGVKFAKWVLGFPVADPSEGRWDGIHRRDRDKVALAIDPTDLQTLGEKEQVQLAASMLGAVGLKSDFARLVVLCGHASQSANNPLAAALDCGACGGHSGEPNARLAAMLLNRPEVRRGLSEQGIEIPEDTCFVAALHNTTTDQLEFFDQDSMPSRVSADLDQLKAMAEQAGLQTRQERHVETAAQAGESSNADTLVQQLATDWSEVRPEWGLAGNAGFVAGPRSWTRGANLDGRSFLHSYDHRQDEDGTVLETIMTAPMVVAHWINMQYYASVADHGRFGSGSKAVHNVVGQFGILSGNGGDLKTGMAWQSIHNGKRFQHHPLRLQSVIVAPREKIQAVIDTHAVVRNLLAGGWMHLIAIDQGRAFRYGHDGRWRSLGDLGRLQSDTQGSQNRRERENARPPQPTFAASDA</sequence>
<evidence type="ECO:0000256" key="5">
    <source>
        <dbReference type="ARBA" id="ARBA00023136"/>
    </source>
</evidence>